<dbReference type="RefSeq" id="WP_341266643.1">
    <property type="nucleotide sequence ID" value="NZ_CP146843.1"/>
</dbReference>
<dbReference type="Pfam" id="PF00013">
    <property type="entry name" value="KH_1"/>
    <property type="match status" value="1"/>
</dbReference>
<dbReference type="HAMAP" id="MF_00335">
    <property type="entry name" value="RNase_Y"/>
    <property type="match status" value="1"/>
</dbReference>
<protein>
    <recommendedName>
        <fullName evidence="5 6">Ribonuclease Y</fullName>
        <shortName evidence="5">RNase Y</shortName>
        <ecNumber evidence="5 6">3.1.-.-</ecNumber>
    </recommendedName>
</protein>
<gene>
    <name evidence="5" type="primary">rny</name>
    <name evidence="8" type="ORF">AshY1_00800</name>
</gene>
<dbReference type="Proteomes" id="UP001484199">
    <property type="component" value="Chromosome"/>
</dbReference>
<dbReference type="EMBL" id="CP146843">
    <property type="protein sequence ID" value="WYY26234.1"/>
    <property type="molecule type" value="Genomic_DNA"/>
</dbReference>
<dbReference type="InterPro" id="IPR006675">
    <property type="entry name" value="HDIG_dom"/>
</dbReference>
<evidence type="ECO:0000256" key="6">
    <source>
        <dbReference type="NCBIfam" id="TIGR03319"/>
    </source>
</evidence>
<dbReference type="PROSITE" id="PS50084">
    <property type="entry name" value="KH_TYPE_1"/>
    <property type="match status" value="1"/>
</dbReference>
<keyword evidence="4 5" id="KW-0694">RNA-binding</keyword>
<keyword evidence="5" id="KW-1003">Cell membrane</keyword>
<dbReference type="InterPro" id="IPR022711">
    <property type="entry name" value="RNase_Y_N"/>
</dbReference>
<evidence type="ECO:0000256" key="2">
    <source>
        <dbReference type="ARBA" id="ARBA00022759"/>
    </source>
</evidence>
<dbReference type="InterPro" id="IPR004087">
    <property type="entry name" value="KH_dom"/>
</dbReference>
<evidence type="ECO:0000259" key="7">
    <source>
        <dbReference type="PROSITE" id="PS51831"/>
    </source>
</evidence>
<keyword evidence="5" id="KW-0812">Transmembrane</keyword>
<dbReference type="SMART" id="SM00322">
    <property type="entry name" value="KH"/>
    <property type="match status" value="1"/>
</dbReference>
<evidence type="ECO:0000313" key="8">
    <source>
        <dbReference type="EMBL" id="WYY26234.1"/>
    </source>
</evidence>
<dbReference type="SMART" id="SM00471">
    <property type="entry name" value="HDc"/>
    <property type="match status" value="1"/>
</dbReference>
<reference evidence="8" key="1">
    <citation type="submission" date="2024-03" db="EMBL/GenBank/DDBJ databases">
        <title>The Complete Genome of 'Candidatus Phytoplasma fraxini' AshY1 from the Ash Yellows Group.</title>
        <authorList>
            <person name="Boehm J.W."/>
            <person name="Huettel B."/>
            <person name="Schneider B."/>
            <person name="Kube M."/>
        </authorList>
    </citation>
    <scope>NUCLEOTIDE SEQUENCE [LARGE SCALE GENOMIC DNA]</scope>
    <source>
        <strain evidence="8">AshY1</strain>
    </source>
</reference>
<keyword evidence="2 5" id="KW-0255">Endonuclease</keyword>
<evidence type="ECO:0000256" key="5">
    <source>
        <dbReference type="HAMAP-Rule" id="MF_00335"/>
    </source>
</evidence>
<dbReference type="InterPro" id="IPR006674">
    <property type="entry name" value="HD_domain"/>
</dbReference>
<evidence type="ECO:0000256" key="3">
    <source>
        <dbReference type="ARBA" id="ARBA00022801"/>
    </source>
</evidence>
<dbReference type="SUPFAM" id="SSF54791">
    <property type="entry name" value="Eukaryotic type KH-domain (KH-domain type I)"/>
    <property type="match status" value="1"/>
</dbReference>
<dbReference type="Gene3D" id="1.10.3210.10">
    <property type="entry name" value="Hypothetical protein af1432"/>
    <property type="match status" value="1"/>
</dbReference>
<organism evidence="8 9">
    <name type="scientific">Ash yellows phytoplasma</name>
    <dbReference type="NCBI Taxonomy" id="35780"/>
    <lineage>
        <taxon>Bacteria</taxon>
        <taxon>Bacillati</taxon>
        <taxon>Mycoplasmatota</taxon>
        <taxon>Mollicutes</taxon>
        <taxon>Acholeplasmatales</taxon>
        <taxon>Acholeplasmataceae</taxon>
        <taxon>Candidatus Phytoplasma</taxon>
        <taxon>16SrVII (Ash yellows group)</taxon>
    </lineage>
</organism>
<evidence type="ECO:0000256" key="4">
    <source>
        <dbReference type="ARBA" id="ARBA00022884"/>
    </source>
</evidence>
<comment type="similarity">
    <text evidence="5">Belongs to the RNase Y family.</text>
</comment>
<proteinExistence type="inferred from homology"/>
<dbReference type="NCBIfam" id="TIGR03319">
    <property type="entry name" value="RNase_Y"/>
    <property type="match status" value="1"/>
</dbReference>
<comment type="subcellular location">
    <subcellularLocation>
        <location evidence="5">Cell membrane</location>
        <topology evidence="5">Single-pass membrane protein</topology>
    </subcellularLocation>
</comment>
<comment type="function">
    <text evidence="5">Endoribonuclease that initiates mRNA decay.</text>
</comment>
<dbReference type="Pfam" id="PF12072">
    <property type="entry name" value="RNase_Y_N"/>
    <property type="match status" value="1"/>
</dbReference>
<dbReference type="CDD" id="cd22431">
    <property type="entry name" value="KH-I_RNaseY"/>
    <property type="match status" value="1"/>
</dbReference>
<dbReference type="InterPro" id="IPR036612">
    <property type="entry name" value="KH_dom_type_1_sf"/>
</dbReference>
<keyword evidence="5" id="KW-0472">Membrane</keyword>
<dbReference type="PANTHER" id="PTHR12826">
    <property type="entry name" value="RIBONUCLEASE Y"/>
    <property type="match status" value="1"/>
</dbReference>
<dbReference type="InterPro" id="IPR004088">
    <property type="entry name" value="KH_dom_type_1"/>
</dbReference>
<keyword evidence="5" id="KW-1133">Transmembrane helix</keyword>
<sequence length="520" mass="60065">MNTLVNIVTLLFVFMIFCFFYFFKKKINKTIQETDDKIKRKLLKSKLIAEKIILDAEYKISLLKKEVEDDLNQRRKIIINLEEKIIHKEEMLVSRFKYLNDKEESLYTKEKKIQINQKYLEELRNKIQQIIMQQQEKLEQISELTQKEAQEIIFKRVKENTYKEMLAYEHAQEREYKFKIKNKAKNLLVFAMQKLSREVVNEHNVSIVFLEQEEIKGRIIGKEGRNIKSFELVTGVDLIIDDNPNIVMLSCFDPIRREIAKRTLESLIVDGRITPASVEKIFSKISSEVDDFVQEIGEATVYEAKIGMIEEELVILLGKLHFRTSYGQNVLNHSLEVSFLAGILAAEIGENEIIARRAGLLHDIGKALDHHIEGSHVKIGVDLAIKYKEPIEVIDTIASHHEEQEPTTLIAVLVSIADTISSTRPGARRESINNYIQRVTELENIADSIEGVEKAYAIRSGRELRVIVNTEEVDDLNVFVIAKKIKKKIQNNINYNGSIKITVLRELRVIDVAEINSSNL</sequence>
<dbReference type="PANTHER" id="PTHR12826:SF15">
    <property type="entry name" value="RIBONUCLEASE Y"/>
    <property type="match status" value="1"/>
</dbReference>
<dbReference type="InterPro" id="IPR017705">
    <property type="entry name" value="Ribonuclease_Y"/>
</dbReference>
<dbReference type="PROSITE" id="PS51831">
    <property type="entry name" value="HD"/>
    <property type="match status" value="1"/>
</dbReference>
<feature type="domain" description="HD" evidence="7">
    <location>
        <begin position="330"/>
        <end position="423"/>
    </location>
</feature>
<keyword evidence="3 5" id="KW-0378">Hydrolase</keyword>
<name>A0ABZ2U7L8_ASHYP</name>
<accession>A0ABZ2U7L8</accession>
<keyword evidence="1 5" id="KW-0540">Nuclease</keyword>
<feature type="transmembrane region" description="Helical" evidence="5">
    <location>
        <begin position="6"/>
        <end position="23"/>
    </location>
</feature>
<dbReference type="CDD" id="cd00077">
    <property type="entry name" value="HDc"/>
    <property type="match status" value="1"/>
</dbReference>
<dbReference type="NCBIfam" id="TIGR00277">
    <property type="entry name" value="HDIG"/>
    <property type="match status" value="1"/>
</dbReference>
<evidence type="ECO:0000256" key="1">
    <source>
        <dbReference type="ARBA" id="ARBA00022722"/>
    </source>
</evidence>
<dbReference type="InterPro" id="IPR003607">
    <property type="entry name" value="HD/PDEase_dom"/>
</dbReference>
<dbReference type="SUPFAM" id="SSF109604">
    <property type="entry name" value="HD-domain/PDEase-like"/>
    <property type="match status" value="1"/>
</dbReference>
<dbReference type="Pfam" id="PF01966">
    <property type="entry name" value="HD"/>
    <property type="match status" value="1"/>
</dbReference>
<keyword evidence="9" id="KW-1185">Reference proteome</keyword>
<dbReference type="EC" id="3.1.-.-" evidence="5 6"/>
<evidence type="ECO:0000313" key="9">
    <source>
        <dbReference type="Proteomes" id="UP001484199"/>
    </source>
</evidence>